<gene>
    <name evidence="4" type="ORF">D1781_14720</name>
</gene>
<dbReference type="RefSeq" id="WP_119482964.1">
    <property type="nucleotide sequence ID" value="NZ_QXTG01000002.1"/>
</dbReference>
<evidence type="ECO:0000313" key="5">
    <source>
        <dbReference type="Proteomes" id="UP000265742"/>
    </source>
</evidence>
<accession>A0A3A1U6W0</accession>
<dbReference type="InterPro" id="IPR036663">
    <property type="entry name" value="Fumarylacetoacetase_C_sf"/>
</dbReference>
<protein>
    <submittedName>
        <fullName evidence="4">Fumarylacetoacetate hydrolase family protein</fullName>
    </submittedName>
</protein>
<dbReference type="InterPro" id="IPR011234">
    <property type="entry name" value="Fumarylacetoacetase-like_C"/>
</dbReference>
<dbReference type="Proteomes" id="UP000265742">
    <property type="component" value="Unassembled WGS sequence"/>
</dbReference>
<dbReference type="InterPro" id="IPR051121">
    <property type="entry name" value="FAH"/>
</dbReference>
<dbReference type="SUPFAM" id="SSF56529">
    <property type="entry name" value="FAH"/>
    <property type="match status" value="1"/>
</dbReference>
<organism evidence="4 5">
    <name type="scientific">Amnibacterium setariae</name>
    <dbReference type="NCBI Taxonomy" id="2306585"/>
    <lineage>
        <taxon>Bacteria</taxon>
        <taxon>Bacillati</taxon>
        <taxon>Actinomycetota</taxon>
        <taxon>Actinomycetes</taxon>
        <taxon>Micrococcales</taxon>
        <taxon>Microbacteriaceae</taxon>
        <taxon>Amnibacterium</taxon>
    </lineage>
</organism>
<dbReference type="OrthoDB" id="9805307at2"/>
<sequence>MRIANLHERLVLLHGGRAHDVAEVSGGRFGPAVQDVYERWDEFRAWASGTSLHGGAEIDPAALGAPTPAPRQLFGIGLNYRDHAAEAGFETPAGLPPVFTKFATAITGPNTRVALPHGDATGRVEVDWEVELAVVIGRVARRVPPQDAWAHVAGLTVAQDLSERVLQMAGPAPQFSLGKSHPGFLPLGPWLVTTDELPDPDALRLSCAVNGQVVQDGTTADLIVDVPHLIAGLSAVLPLLPGDLILTGTPAGVGMGRTPRRFLAEGDRLVSRIEHLGQMVQTFE</sequence>
<feature type="domain" description="Fumarylacetoacetase-like C-terminal" evidence="3">
    <location>
        <begin position="73"/>
        <end position="283"/>
    </location>
</feature>
<dbReference type="Gene3D" id="3.90.850.10">
    <property type="entry name" value="Fumarylacetoacetase-like, C-terminal domain"/>
    <property type="match status" value="1"/>
</dbReference>
<dbReference type="EMBL" id="QXTG01000002">
    <property type="protein sequence ID" value="RIX28654.1"/>
    <property type="molecule type" value="Genomic_DNA"/>
</dbReference>
<keyword evidence="2" id="KW-0479">Metal-binding</keyword>
<dbReference type="GO" id="GO:0016787">
    <property type="term" value="F:hydrolase activity"/>
    <property type="evidence" value="ECO:0007669"/>
    <property type="project" value="UniProtKB-KW"/>
</dbReference>
<dbReference type="Pfam" id="PF01557">
    <property type="entry name" value="FAA_hydrolase"/>
    <property type="match status" value="1"/>
</dbReference>
<evidence type="ECO:0000259" key="3">
    <source>
        <dbReference type="Pfam" id="PF01557"/>
    </source>
</evidence>
<keyword evidence="5" id="KW-1185">Reference proteome</keyword>
<dbReference type="PANTHER" id="PTHR42796">
    <property type="entry name" value="FUMARYLACETOACETATE HYDROLASE DOMAIN-CONTAINING PROTEIN 2A-RELATED"/>
    <property type="match status" value="1"/>
</dbReference>
<dbReference type="GO" id="GO:0044281">
    <property type="term" value="P:small molecule metabolic process"/>
    <property type="evidence" value="ECO:0007669"/>
    <property type="project" value="UniProtKB-ARBA"/>
</dbReference>
<comment type="caution">
    <text evidence="4">The sequence shown here is derived from an EMBL/GenBank/DDBJ whole genome shotgun (WGS) entry which is preliminary data.</text>
</comment>
<comment type="similarity">
    <text evidence="1">Belongs to the FAH family.</text>
</comment>
<dbReference type="GO" id="GO:0046872">
    <property type="term" value="F:metal ion binding"/>
    <property type="evidence" value="ECO:0007669"/>
    <property type="project" value="UniProtKB-KW"/>
</dbReference>
<keyword evidence="4" id="KW-0378">Hydrolase</keyword>
<proteinExistence type="inferred from homology"/>
<dbReference type="AlphaFoldDB" id="A0A3A1U6W0"/>
<evidence type="ECO:0000256" key="2">
    <source>
        <dbReference type="ARBA" id="ARBA00022723"/>
    </source>
</evidence>
<evidence type="ECO:0000313" key="4">
    <source>
        <dbReference type="EMBL" id="RIX28654.1"/>
    </source>
</evidence>
<evidence type="ECO:0000256" key="1">
    <source>
        <dbReference type="ARBA" id="ARBA00010211"/>
    </source>
</evidence>
<reference evidence="5" key="1">
    <citation type="submission" date="2018-09" db="EMBL/GenBank/DDBJ databases">
        <authorList>
            <person name="Kim I."/>
        </authorList>
    </citation>
    <scope>NUCLEOTIDE SEQUENCE [LARGE SCALE GENOMIC DNA]</scope>
    <source>
        <strain evidence="5">DD4a</strain>
    </source>
</reference>
<name>A0A3A1U6W0_9MICO</name>
<dbReference type="PANTHER" id="PTHR42796:SF4">
    <property type="entry name" value="FUMARYLACETOACETATE HYDROLASE DOMAIN-CONTAINING PROTEIN 2A"/>
    <property type="match status" value="1"/>
</dbReference>